<keyword evidence="3" id="KW-0687">Ribonucleoprotein</keyword>
<evidence type="ECO:0000256" key="1">
    <source>
        <dbReference type="ARBA" id="ARBA00008931"/>
    </source>
</evidence>
<dbReference type="Gene3D" id="2.130.10.10">
    <property type="entry name" value="YVTN repeat-like/Quinoprotein amine dehydrogenase"/>
    <property type="match status" value="1"/>
</dbReference>
<dbReference type="Pfam" id="PF00252">
    <property type="entry name" value="Ribosomal_L16"/>
    <property type="match status" value="1"/>
</dbReference>
<dbReference type="GO" id="GO:1990904">
    <property type="term" value="C:ribonucleoprotein complex"/>
    <property type="evidence" value="ECO:0007669"/>
    <property type="project" value="UniProtKB-KW"/>
</dbReference>
<dbReference type="InterPro" id="IPR036322">
    <property type="entry name" value="WD40_repeat_dom_sf"/>
</dbReference>
<dbReference type="InterPro" id="IPR015943">
    <property type="entry name" value="WD40/YVTN_repeat-like_dom_sf"/>
</dbReference>
<protein>
    <submittedName>
        <fullName evidence="4">60S ribosomal protein L10</fullName>
    </submittedName>
</protein>
<comment type="caution">
    <text evidence="4">The sequence shown here is derived from an EMBL/GenBank/DDBJ whole genome shotgun (WGS) entry which is preliminary data.</text>
</comment>
<dbReference type="PROSITE" id="PS01257">
    <property type="entry name" value="RIBOSOMAL_L10E"/>
    <property type="match status" value="1"/>
</dbReference>
<dbReference type="InterPro" id="IPR047873">
    <property type="entry name" value="Ribosomal_uL16"/>
</dbReference>
<evidence type="ECO:0000313" key="4">
    <source>
        <dbReference type="EMBL" id="KAL0315215.1"/>
    </source>
</evidence>
<organism evidence="4">
    <name type="scientific">Sesamum calycinum</name>
    <dbReference type="NCBI Taxonomy" id="2727403"/>
    <lineage>
        <taxon>Eukaryota</taxon>
        <taxon>Viridiplantae</taxon>
        <taxon>Streptophyta</taxon>
        <taxon>Embryophyta</taxon>
        <taxon>Tracheophyta</taxon>
        <taxon>Spermatophyta</taxon>
        <taxon>Magnoliopsida</taxon>
        <taxon>eudicotyledons</taxon>
        <taxon>Gunneridae</taxon>
        <taxon>Pentapetalae</taxon>
        <taxon>asterids</taxon>
        <taxon>lamiids</taxon>
        <taxon>Lamiales</taxon>
        <taxon>Pedaliaceae</taxon>
        <taxon>Sesamum</taxon>
    </lineage>
</organism>
<dbReference type="EMBL" id="JACGWM010000069">
    <property type="protein sequence ID" value="KAL0315215.1"/>
    <property type="molecule type" value="Genomic_DNA"/>
</dbReference>
<reference evidence="4" key="2">
    <citation type="journal article" date="2024" name="Plant">
        <title>Genomic evolution and insights into agronomic trait innovations of Sesamum species.</title>
        <authorList>
            <person name="Miao H."/>
            <person name="Wang L."/>
            <person name="Qu L."/>
            <person name="Liu H."/>
            <person name="Sun Y."/>
            <person name="Le M."/>
            <person name="Wang Q."/>
            <person name="Wei S."/>
            <person name="Zheng Y."/>
            <person name="Lin W."/>
            <person name="Duan Y."/>
            <person name="Cao H."/>
            <person name="Xiong S."/>
            <person name="Wang X."/>
            <person name="Wei L."/>
            <person name="Li C."/>
            <person name="Ma Q."/>
            <person name="Ju M."/>
            <person name="Zhao R."/>
            <person name="Li G."/>
            <person name="Mu C."/>
            <person name="Tian Q."/>
            <person name="Mei H."/>
            <person name="Zhang T."/>
            <person name="Gao T."/>
            <person name="Zhang H."/>
        </authorList>
    </citation>
    <scope>NUCLEOTIDE SEQUENCE</scope>
    <source>
        <strain evidence="4">KEN8</strain>
    </source>
</reference>
<comment type="similarity">
    <text evidence="1">Belongs to the universal ribosomal protein uL16 family.</text>
</comment>
<dbReference type="FunFam" id="3.90.1170.10:FF:000002">
    <property type="entry name" value="60S ribosomal protein L10"/>
    <property type="match status" value="1"/>
</dbReference>
<proteinExistence type="inferred from homology"/>
<dbReference type="InterPro" id="IPR016180">
    <property type="entry name" value="Ribosomal_uL16_dom"/>
</dbReference>
<dbReference type="NCBIfam" id="NF003239">
    <property type="entry name" value="PRK04199.1-4"/>
    <property type="match status" value="1"/>
</dbReference>
<dbReference type="SUPFAM" id="SSF50978">
    <property type="entry name" value="WD40 repeat-like"/>
    <property type="match status" value="1"/>
</dbReference>
<dbReference type="GO" id="GO:0003735">
    <property type="term" value="F:structural constituent of ribosome"/>
    <property type="evidence" value="ECO:0007669"/>
    <property type="project" value="InterPro"/>
</dbReference>
<keyword evidence="2 4" id="KW-0689">Ribosomal protein</keyword>
<dbReference type="GO" id="GO:0010224">
    <property type="term" value="P:response to UV-B"/>
    <property type="evidence" value="ECO:0007669"/>
    <property type="project" value="UniProtKB-ARBA"/>
</dbReference>
<dbReference type="GO" id="GO:0006412">
    <property type="term" value="P:translation"/>
    <property type="evidence" value="ECO:0007669"/>
    <property type="project" value="InterPro"/>
</dbReference>
<sequence>MPHLSTFTRHILLATYDSDTSTPSLQTLTFSPSRAAPSLTPLASVSAPSRITSLRISPSPLTPSKPIVAAAAFSGSVIFYSADLVNGSLNLEFSVPEKGFHLGPVSGIDLNENGSECLSVGEDGRVNLVSLSAKSGFRRVFDSNGLVSYSSVRWASPVEFVTGAFGFGLHWWDQRKAGGPVALFKDNWTGELLLAGGSSGTLFAWDIRWPKQPVILSGVGVGDAPANSLVESDIWEVQYDNYTHSSKTINSSSSRILPAMICSEDGILGVIEQGRDLQFGVGINSHLNEAISLTDGGPARCYRQIKNKPYPKSRYCRGVPDPKIRIYDVGMKKKGVDEFPFCVHLVSWEKENVSSEALEAARIACNKYMTKFAGKDAFHLRVRVHPFHVLRINKMLSCAGADRLQTGMRGAFGKPQGVCARVAIGQVLLSVRCKDGNSHHAQEALRRAKFKFPGRQKIIVSRKWYANFLGFHKFSRSDYLQWKSENKILPDGVNAKVCYLKK</sequence>
<name>A0AAW2L7X7_9LAMI</name>
<gene>
    <name evidence="4" type="ORF">Scaly_2877400</name>
</gene>
<dbReference type="GO" id="GO:0005840">
    <property type="term" value="C:ribosome"/>
    <property type="evidence" value="ECO:0007669"/>
    <property type="project" value="UniProtKB-KW"/>
</dbReference>
<dbReference type="AlphaFoldDB" id="A0AAW2L7X7"/>
<evidence type="ECO:0000256" key="3">
    <source>
        <dbReference type="ARBA" id="ARBA00023274"/>
    </source>
</evidence>
<dbReference type="Gene3D" id="3.90.1170.10">
    <property type="entry name" value="Ribosomal protein L10e/L16"/>
    <property type="match status" value="1"/>
</dbReference>
<accession>A0AAW2L7X7</accession>
<dbReference type="CDD" id="cd01433">
    <property type="entry name" value="Ribosomal_L16_L10e"/>
    <property type="match status" value="1"/>
</dbReference>
<dbReference type="InterPro" id="IPR001197">
    <property type="entry name" value="Ribosomal_uL16_euk_arch"/>
</dbReference>
<dbReference type="NCBIfam" id="TIGR00279">
    <property type="entry name" value="uL16_euk_arch"/>
    <property type="match status" value="1"/>
</dbReference>
<dbReference type="PANTHER" id="PTHR11726">
    <property type="entry name" value="60S RIBOSOMAL PROTEIN L10"/>
    <property type="match status" value="1"/>
</dbReference>
<dbReference type="InterPro" id="IPR036920">
    <property type="entry name" value="Ribosomal_uL16_sf"/>
</dbReference>
<dbReference type="SUPFAM" id="SSF54686">
    <property type="entry name" value="Ribosomal protein L16p/L10e"/>
    <property type="match status" value="1"/>
</dbReference>
<dbReference type="InterPro" id="IPR018255">
    <property type="entry name" value="Ribosomal_uL16_CS_euk_arc"/>
</dbReference>
<evidence type="ECO:0000256" key="2">
    <source>
        <dbReference type="ARBA" id="ARBA00022980"/>
    </source>
</evidence>
<reference evidence="4" key="1">
    <citation type="submission" date="2020-06" db="EMBL/GenBank/DDBJ databases">
        <authorList>
            <person name="Li T."/>
            <person name="Hu X."/>
            <person name="Zhang T."/>
            <person name="Song X."/>
            <person name="Zhang H."/>
            <person name="Dai N."/>
            <person name="Sheng W."/>
            <person name="Hou X."/>
            <person name="Wei L."/>
        </authorList>
    </citation>
    <scope>NUCLEOTIDE SEQUENCE</scope>
    <source>
        <strain evidence="4">KEN8</strain>
        <tissue evidence="4">Leaf</tissue>
    </source>
</reference>